<dbReference type="PANTHER" id="PTHR24376:SF243">
    <property type="entry name" value="C2H2-TYPE DOMAIN-CONTAINING PROTEIN"/>
    <property type="match status" value="1"/>
</dbReference>
<feature type="domain" description="C2H2-type" evidence="9">
    <location>
        <begin position="349"/>
        <end position="376"/>
    </location>
</feature>
<feature type="domain" description="C2H2-type" evidence="9">
    <location>
        <begin position="1316"/>
        <end position="1343"/>
    </location>
</feature>
<reference evidence="10" key="1">
    <citation type="submission" date="2022-03" db="EMBL/GenBank/DDBJ databases">
        <authorList>
            <person name="Sayadi A."/>
        </authorList>
    </citation>
    <scope>NUCLEOTIDE SEQUENCE</scope>
</reference>
<feature type="domain" description="C2H2-type" evidence="9">
    <location>
        <begin position="1284"/>
        <end position="1312"/>
    </location>
</feature>
<evidence type="ECO:0000256" key="1">
    <source>
        <dbReference type="ARBA" id="ARBA00004123"/>
    </source>
</evidence>
<dbReference type="PANTHER" id="PTHR24376">
    <property type="entry name" value="ZINC FINGER PROTEIN"/>
    <property type="match status" value="1"/>
</dbReference>
<dbReference type="GO" id="GO:0005634">
    <property type="term" value="C:nucleus"/>
    <property type="evidence" value="ECO:0007669"/>
    <property type="project" value="UniProtKB-SubCell"/>
</dbReference>
<evidence type="ECO:0000256" key="4">
    <source>
        <dbReference type="ARBA" id="ARBA00022771"/>
    </source>
</evidence>
<feature type="domain" description="C2H2-type" evidence="9">
    <location>
        <begin position="1597"/>
        <end position="1620"/>
    </location>
</feature>
<evidence type="ECO:0000259" key="9">
    <source>
        <dbReference type="PROSITE" id="PS50157"/>
    </source>
</evidence>
<gene>
    <name evidence="10" type="ORF">ACAOBT_LOCUS14218</name>
</gene>
<comment type="caution">
    <text evidence="10">The sequence shown here is derived from an EMBL/GenBank/DDBJ whole genome shotgun (WGS) entry which is preliminary data.</text>
</comment>
<feature type="domain" description="C2H2-type" evidence="9">
    <location>
        <begin position="156"/>
        <end position="179"/>
    </location>
</feature>
<keyword evidence="3" id="KW-0677">Repeat</keyword>
<feature type="domain" description="C2H2-type" evidence="9">
    <location>
        <begin position="1825"/>
        <end position="1848"/>
    </location>
</feature>
<dbReference type="GO" id="GO:0008270">
    <property type="term" value="F:zinc ion binding"/>
    <property type="evidence" value="ECO:0007669"/>
    <property type="project" value="UniProtKB-KW"/>
</dbReference>
<evidence type="ECO:0000256" key="3">
    <source>
        <dbReference type="ARBA" id="ARBA00022737"/>
    </source>
</evidence>
<feature type="domain" description="C2H2-type" evidence="9">
    <location>
        <begin position="1090"/>
        <end position="1113"/>
    </location>
</feature>
<keyword evidence="5" id="KW-0862">Zinc</keyword>
<evidence type="ECO:0000256" key="7">
    <source>
        <dbReference type="ARBA" id="ARBA00023242"/>
    </source>
</evidence>
<feature type="domain" description="C2H2-type" evidence="9">
    <location>
        <begin position="1017"/>
        <end position="1044"/>
    </location>
</feature>
<evidence type="ECO:0000256" key="5">
    <source>
        <dbReference type="ARBA" id="ARBA00022833"/>
    </source>
</evidence>
<keyword evidence="11" id="KW-1185">Reference proteome</keyword>
<dbReference type="InterPro" id="IPR036236">
    <property type="entry name" value="Znf_C2H2_sf"/>
</dbReference>
<dbReference type="SUPFAM" id="SSF57667">
    <property type="entry name" value="beta-beta-alpha zinc fingers"/>
    <property type="match status" value="11"/>
</dbReference>
<sequence>MTTLFDHILEKHPRFSGSVSSKVYECIHCAVKKTNRATFIRHMKQHDTQKCINCDVTFKTKLRLYHHIVQKHPELTASMSYKTLTKRIIKSAMHMCTKCDASFIKKTSLHNHILQKHPELTASVSSKIHECTHCEYKTAYSHFLARHNMKHTGVKLTCTKCDASFTRKESLDNHILQKHPEFTASVSRKVHECTLCEYKTTYVQYLAKHTKKHNKAKLSCTSTRIEKTRGNGQENPPIEEGKQYRLNKYCIKCNEVFTSKILLDNHVIRKHADLIASVTSKIHECKYCGFKTVLKKCITSHVSKHTNTKVFALHICKHCSTSFKKITTLFDHILDKHPKFSETVSSKIYECIHCAVKKTNRATFIRHMRQHDTQKPLECINCDLSFKTKLRLDHHILQKHPELTASMSYTYKTLTKRIIKSAMHMCTKCDASFIKKTSLHNHILQKHPELTTTVSSKIHECTRCEYKTTQTHCLVRHIVKHNRTTFTDTKCDTSSTSLDNHILQKCSLSAPLSHEHQLADHIIKEKRIEVTCTKCDVSFASKQSLDNHILQKHPDLTASVTRRQGDNLTACKSMLNTIHEPFSARSLSFAFSCLALFLFAITHVEKKRGKGQDPSIEEGKQYRLNKYCCVKCNEVFKNKMLLDDHVKHPELASMSYKTLTKRIIRSAMHMCTKCDASFIKKTSLHNHILQKHPELTASVSSKIHECTHCEYKTAYSHFLARHNMKHTGVKLTCTKCDASFTRKESLDNHILQKHPEFTASVSRKVHECTLCEYKTTYVQYLAKHTMKHNKAKLSCTRCDQSFTFRSSLNNHILQKHRDALLSHECETTSKNQLADYIIKEKPIEIPCSKCDMSFMDRKVLDNHILHKHPEFTATVSNTVLELNMYTSNTRIEKTRGNGQENPPIEEGKQYRLNKYCIKCNEVFTSKILLDNHVIRKHADLIASVTSKIHECKFCGFKTVFKKCLTSHVSKHTNTKVRIFALHICKHCSTSFKKTTTLFDHILQKHPKFSETVSSKIYECIHCAVKKTNRATFIRHMRQHDTQKLLECINCDLSFKTKLRLDHHILQKHPELTASMSYKTLTKRIIKSAMHMCTKCDSSFIKKTSLHNHILQKHPELTTTVSSKIHECTRCQYKTTHTHCLVRHIVKHNRTTFTDTKCDTSSTSLDNHILQKCPLSAPLSHEHQLADHIIKEKRIELTCTKCDVSFASKQSLDNHILQKHPDLTASVTSKIHECTHCEYKTSHKWGLAKHMLKHTVRTTRIKKKRGREQENPPIEEGKRYRLNKYCCDKCNEVFENKMLLDNHVVRKHAASVTSKIRECKLCGFKTVFKNSLTRHIARHTNKKISALHMCTQCNASFKKVKSLFDHILQKHPNFSGTVSDKIYECIHCAVKKTNKANFIRHMMKHTNQKPVECIYCDASFKTRLRLDHHILQKHPEFTTSISRKIRACPHCEYKTTVMRSFASHMTKHTGVKLACTKCDASFTFKASLDDHTLHKHPEFIASVSSKIHECTHCEYKTTFSQQLANHMTKHIVTAKIICTSCDASFRSKQSLDNHILLKHPEITASVARKVHECTYCEYKTTYVHCLARHTIKHTGPKIMCTECDAAFKSKQSLENHILLKHPEFIASVSRKIYECRLCDFKTTEARVQIKKMREKEQESQRFEEGKQSCVKRNNCHLGSNMERSRSVSKKQSQLNKHVCIKYKLFKNKMSLEDHVVEKDVGSTASDSYKIHECKFCDFESVRKNILTKHILLRHTNDNVSELRICGHCKTPFKRKQALFDHILRKHPNLSGTISCKIYECMHCGLKKTTRANFIRHMTKHDTQMPFECQICDASFKTKLRLDHHTLQTHPAFTDSVSHKIHECTHCEYKTTHTEFLGKHMKKHTGAKFTCTMCDAFFARKQTLDHHILRKHPGSTASVSNKIHECTYCEYKTTLGSTLAIHMVKHTGVKVKHTCTKCGASFTLQYSLDNHILHKHPETTASVSSKIHKCTHCEYKTTYARDLVGHIMKHTKDEIMIIIDTATTGFLRGLNSLKQRLLEQKGHFADADPH</sequence>
<keyword evidence="4 8" id="KW-0863">Zinc-finger</keyword>
<keyword evidence="2" id="KW-0479">Metal-binding</keyword>
<feature type="domain" description="C2H2-type" evidence="9">
    <location>
        <begin position="424"/>
        <end position="447"/>
    </location>
</feature>
<proteinExistence type="predicted"/>
<evidence type="ECO:0000256" key="2">
    <source>
        <dbReference type="ARBA" id="ARBA00022723"/>
    </source>
</evidence>
<feature type="domain" description="C2H2-type" evidence="9">
    <location>
        <begin position="1887"/>
        <end position="1915"/>
    </location>
</feature>
<organism evidence="10 11">
    <name type="scientific">Acanthoscelides obtectus</name>
    <name type="common">Bean weevil</name>
    <name type="synonym">Bruchus obtectus</name>
    <dbReference type="NCBI Taxonomy" id="200917"/>
    <lineage>
        <taxon>Eukaryota</taxon>
        <taxon>Metazoa</taxon>
        <taxon>Ecdysozoa</taxon>
        <taxon>Arthropoda</taxon>
        <taxon>Hexapoda</taxon>
        <taxon>Insecta</taxon>
        <taxon>Pterygota</taxon>
        <taxon>Neoptera</taxon>
        <taxon>Endopterygota</taxon>
        <taxon>Coleoptera</taxon>
        <taxon>Polyphaga</taxon>
        <taxon>Cucujiformia</taxon>
        <taxon>Chrysomeloidea</taxon>
        <taxon>Chrysomelidae</taxon>
        <taxon>Bruchinae</taxon>
        <taxon>Bruchini</taxon>
        <taxon>Acanthoscelides</taxon>
    </lineage>
</organism>
<evidence type="ECO:0000313" key="11">
    <source>
        <dbReference type="Proteomes" id="UP001152888"/>
    </source>
</evidence>
<feature type="domain" description="C2H2-type" evidence="9">
    <location>
        <begin position="1382"/>
        <end position="1409"/>
    </location>
</feature>
<feature type="domain" description="C2H2-type" evidence="9">
    <location>
        <begin position="793"/>
        <end position="816"/>
    </location>
</feature>
<dbReference type="Proteomes" id="UP001152888">
    <property type="component" value="Unassembled WGS sequence"/>
</dbReference>
<dbReference type="SMART" id="SM00355">
    <property type="entry name" value="ZnF_C2H2"/>
    <property type="match status" value="50"/>
</dbReference>
<feature type="domain" description="C2H2-type" evidence="9">
    <location>
        <begin position="94"/>
        <end position="117"/>
    </location>
</feature>
<feature type="domain" description="C2H2-type" evidence="9">
    <location>
        <begin position="129"/>
        <end position="156"/>
    </location>
</feature>
<dbReference type="PROSITE" id="PS00028">
    <property type="entry name" value="ZINC_FINGER_C2H2_1"/>
    <property type="match status" value="27"/>
</dbReference>
<feature type="domain" description="C2H2-type" evidence="9">
    <location>
        <begin position="1951"/>
        <end position="1979"/>
    </location>
</feature>
<feature type="domain" description="C2H2-type" evidence="9">
    <location>
        <begin position="1922"/>
        <end position="1949"/>
    </location>
</feature>
<feature type="domain" description="C2H2-type" evidence="9">
    <location>
        <begin position="669"/>
        <end position="692"/>
    </location>
</feature>
<feature type="domain" description="C2H2-type" evidence="9">
    <location>
        <begin position="24"/>
        <end position="51"/>
    </location>
</feature>
<feature type="domain" description="C2H2-type" evidence="9">
    <location>
        <begin position="1570"/>
        <end position="1597"/>
    </location>
</feature>
<dbReference type="PROSITE" id="PS50157">
    <property type="entry name" value="ZINC_FINGER_C2H2_2"/>
    <property type="match status" value="23"/>
</dbReference>
<accession>A0A9P0KX60</accession>
<keyword evidence="7" id="KW-0539">Nucleus</keyword>
<dbReference type="GO" id="GO:0000978">
    <property type="term" value="F:RNA polymerase II cis-regulatory region sequence-specific DNA binding"/>
    <property type="evidence" value="ECO:0007669"/>
    <property type="project" value="TreeGrafter"/>
</dbReference>
<evidence type="ECO:0000313" key="10">
    <source>
        <dbReference type="EMBL" id="CAH1980885.1"/>
    </source>
</evidence>
<dbReference type="EMBL" id="CAKOFQ010006901">
    <property type="protein sequence ID" value="CAH1980885.1"/>
    <property type="molecule type" value="Genomic_DNA"/>
</dbReference>
<dbReference type="GO" id="GO:0001228">
    <property type="term" value="F:DNA-binding transcription activator activity, RNA polymerase II-specific"/>
    <property type="evidence" value="ECO:0007669"/>
    <property type="project" value="TreeGrafter"/>
</dbReference>
<feature type="domain" description="C2H2-type" evidence="9">
    <location>
        <begin position="704"/>
        <end position="731"/>
    </location>
</feature>
<comment type="subcellular location">
    <subcellularLocation>
        <location evidence="1">Nucleus</location>
    </subcellularLocation>
</comment>
<dbReference type="OrthoDB" id="3561125at2759"/>
<dbReference type="InterPro" id="IPR013087">
    <property type="entry name" value="Znf_C2H2_type"/>
</dbReference>
<feature type="domain" description="C2H2-type" evidence="9">
    <location>
        <begin position="1797"/>
        <end position="1824"/>
    </location>
</feature>
<keyword evidence="6" id="KW-0238">DNA-binding</keyword>
<feature type="domain" description="C2H2-type" evidence="9">
    <location>
        <begin position="731"/>
        <end position="754"/>
    </location>
</feature>
<dbReference type="Pfam" id="PF00096">
    <property type="entry name" value="zf-C2H2"/>
    <property type="match status" value="2"/>
</dbReference>
<evidence type="ECO:0000256" key="6">
    <source>
        <dbReference type="ARBA" id="ARBA00023125"/>
    </source>
</evidence>
<evidence type="ECO:0000256" key="8">
    <source>
        <dbReference type="PROSITE-ProRule" id="PRU00042"/>
    </source>
</evidence>
<name>A0A9P0KX60_ACAOB</name>
<dbReference type="Gene3D" id="3.30.160.60">
    <property type="entry name" value="Classic Zinc Finger"/>
    <property type="match status" value="23"/>
</dbReference>
<protein>
    <recommendedName>
        <fullName evidence="9">C2H2-type domain-containing protein</fullName>
    </recommendedName>
</protein>
<feature type="domain" description="C2H2-type" evidence="9">
    <location>
        <begin position="1860"/>
        <end position="1887"/>
    </location>
</feature>